<name>V6HIJ3_9LEPT</name>
<comment type="caution">
    <text evidence="1">The sequence shown here is derived from an EMBL/GenBank/DDBJ whole genome shotgun (WGS) entry which is preliminary data.</text>
</comment>
<dbReference type="EMBL" id="AHMM02000017">
    <property type="protein sequence ID" value="EQA36510.1"/>
    <property type="molecule type" value="Genomic_DNA"/>
</dbReference>
<dbReference type="AlphaFoldDB" id="V6HIJ3"/>
<proteinExistence type="predicted"/>
<gene>
    <name evidence="1" type="ORF">LEP1GSC047_2918</name>
</gene>
<protein>
    <submittedName>
        <fullName evidence="1">Uncharacterized protein</fullName>
    </submittedName>
</protein>
<dbReference type="Proteomes" id="UP000018719">
    <property type="component" value="Unassembled WGS sequence"/>
</dbReference>
<sequence length="38" mass="4430">MFFDSSILFLFLLVLLLLVKIVKLDITPKIDTFLLSRC</sequence>
<evidence type="ECO:0000313" key="1">
    <source>
        <dbReference type="EMBL" id="EQA36510.1"/>
    </source>
</evidence>
<accession>V6HIJ3</accession>
<organism evidence="1 2">
    <name type="scientific">Leptospira inadai serovar Lyme str. 10</name>
    <dbReference type="NCBI Taxonomy" id="1049790"/>
    <lineage>
        <taxon>Bacteria</taxon>
        <taxon>Pseudomonadati</taxon>
        <taxon>Spirochaetota</taxon>
        <taxon>Spirochaetia</taxon>
        <taxon>Leptospirales</taxon>
        <taxon>Leptospiraceae</taxon>
        <taxon>Leptospira</taxon>
    </lineage>
</organism>
<reference evidence="1 2" key="1">
    <citation type="submission" date="2013-05" db="EMBL/GenBank/DDBJ databases">
        <authorList>
            <person name="Harkins D.M."/>
            <person name="Durkin A.S."/>
            <person name="Brinkac L.M."/>
            <person name="Haft D.H."/>
            <person name="Selengut J.D."/>
            <person name="Sanka R."/>
            <person name="DePew J."/>
            <person name="Purushe J."/>
            <person name="Hartskeerl R.A."/>
            <person name="Ahmed A."/>
            <person name="van der Linden H."/>
            <person name="Goris M.G.A."/>
            <person name="Vinetz J.M."/>
            <person name="Sutton G.G."/>
            <person name="Nierman W.C."/>
            <person name="Fouts D.E."/>
        </authorList>
    </citation>
    <scope>NUCLEOTIDE SEQUENCE [LARGE SCALE GENOMIC DNA]</scope>
    <source>
        <strain evidence="1 2">10</strain>
    </source>
</reference>
<evidence type="ECO:0000313" key="2">
    <source>
        <dbReference type="Proteomes" id="UP000018719"/>
    </source>
</evidence>